<evidence type="ECO:0000256" key="4">
    <source>
        <dbReference type="ARBA" id="ARBA00022527"/>
    </source>
</evidence>
<evidence type="ECO:0000256" key="7">
    <source>
        <dbReference type="ARBA" id="ARBA00022763"/>
    </source>
</evidence>
<dbReference type="InterPro" id="IPR003152">
    <property type="entry name" value="FATC_dom"/>
</dbReference>
<keyword evidence="18" id="KW-1185">Reference proteome</keyword>
<evidence type="ECO:0000256" key="11">
    <source>
        <dbReference type="ARBA" id="ARBA00023242"/>
    </source>
</evidence>
<keyword evidence="9" id="KW-0067">ATP-binding</keyword>
<keyword evidence="11" id="KW-0539">Nucleus</keyword>
<dbReference type="Gene3D" id="1.10.1070.11">
    <property type="entry name" value="Phosphatidylinositol 3-/4-kinase, catalytic domain"/>
    <property type="match status" value="1"/>
</dbReference>
<dbReference type="GO" id="GO:0006281">
    <property type="term" value="P:DNA repair"/>
    <property type="evidence" value="ECO:0007669"/>
    <property type="project" value="UniProtKB-KW"/>
</dbReference>
<dbReference type="InParanoid" id="A0A0H2SGS6"/>
<dbReference type="GO" id="GO:0005634">
    <property type="term" value="C:nucleus"/>
    <property type="evidence" value="ECO:0007669"/>
    <property type="project" value="UniProtKB-SubCell"/>
</dbReference>
<dbReference type="GO" id="GO:0000077">
    <property type="term" value="P:DNA damage checkpoint signaling"/>
    <property type="evidence" value="ECO:0007669"/>
    <property type="project" value="TreeGrafter"/>
</dbReference>
<evidence type="ECO:0000256" key="10">
    <source>
        <dbReference type="ARBA" id="ARBA00023204"/>
    </source>
</evidence>
<dbReference type="InterPro" id="IPR056802">
    <property type="entry name" value="ATR-like_M-HEAT"/>
</dbReference>
<dbReference type="Gene3D" id="1.25.10.10">
    <property type="entry name" value="Leucine-rich Repeat Variant"/>
    <property type="match status" value="1"/>
</dbReference>
<dbReference type="PANTHER" id="PTHR11139:SF125">
    <property type="entry name" value="SERINE_THREONINE-PROTEIN KINASE MEC1"/>
    <property type="match status" value="1"/>
</dbReference>
<dbReference type="GO" id="GO:0004674">
    <property type="term" value="F:protein serine/threonine kinase activity"/>
    <property type="evidence" value="ECO:0007669"/>
    <property type="project" value="UniProtKB-KW"/>
</dbReference>
<dbReference type="Pfam" id="PF23593">
    <property type="entry name" value="HEAT_ATR"/>
    <property type="match status" value="1"/>
</dbReference>
<dbReference type="InterPro" id="IPR011009">
    <property type="entry name" value="Kinase-like_dom_sf"/>
</dbReference>
<keyword evidence="5" id="KW-0808">Transferase</keyword>
<organism evidence="17 18">
    <name type="scientific">Schizopora paradoxa</name>
    <dbReference type="NCBI Taxonomy" id="27342"/>
    <lineage>
        <taxon>Eukaryota</taxon>
        <taxon>Fungi</taxon>
        <taxon>Dikarya</taxon>
        <taxon>Basidiomycota</taxon>
        <taxon>Agaricomycotina</taxon>
        <taxon>Agaricomycetes</taxon>
        <taxon>Hymenochaetales</taxon>
        <taxon>Schizoporaceae</taxon>
        <taxon>Schizopora</taxon>
    </lineage>
</organism>
<dbReference type="SUPFAM" id="SSF48371">
    <property type="entry name" value="ARM repeat"/>
    <property type="match status" value="1"/>
</dbReference>
<dbReference type="GO" id="GO:0005694">
    <property type="term" value="C:chromosome"/>
    <property type="evidence" value="ECO:0007669"/>
    <property type="project" value="TreeGrafter"/>
</dbReference>
<dbReference type="InterPro" id="IPR012993">
    <property type="entry name" value="UME"/>
</dbReference>
<sequence>MEALKALHKLPCMLSHPDEHDCPQHSAKPAISLIPCYLTCLTKLLAGPETEVDISVRKNGQDVMATCLRHHSKGYGEDHLDAVVEFIKGGMEHEERCIRLAAGRALVELVGLYLGIGRGASRRIDSVFDHVILLDAKRDAIRETTLISLGLIGRLQDADILGRVIGRLLLQLGGSNMLLKGVAYCQILSLAKHHNKTPYLLLSPYLSSLAPMIVSSLVLQPNLLTETCRFLSLSPSDFLSVTLSHTLPRLFATCNAEALRKLSAEVKQPVSNLFLNESPHILAHIFSLSGSAETEKSLNFITRTLNEATNGSTKIGIQNVVKSCLIPLLGLLIISMGDESKLVAENAAAAITKVERSLTALSGVPKKRATQHLGNFLKDYTLGIITNLSDVLQDVQGRKNEATKRSVLRGFALLIREVGPPINTVAPQIMATLQTTVNVPPLSEVALRTWYDFLVTLDVQDLGPHVGPTTATLVHVWPLLSAQSREIAKKCTTYIASDVVKSLGDYVDEIADLSSISDLSDCANKVLAFRLRRSARELLDRILDRCSSDNVTVVRQALEELRTFMTAQQEGFIRELASGDVFDPMVGEVMRSLLSIACRDGEGVDLIRPLAFDCIGIIGAVDPDRFDLPADDPHMVVLNNFMDESEAMQFAVHLIENGLVGAFRSTSDIKYQSHLAFAIQELLKFCKFTSDLISNGTPVSNKVRNRWNQLPKHVLETVTPLLQAKFAVQRPSATVNVLHPIYHGQSTYREWIQTWCTHLVSRANGRLANAIFGVFRAVLRNRDVGIAHQLLPHLVLNILISGDDEDTRNIQLEIAAVLQDQLDPASTSSSDKKLLSSQVIFLLMDHLNKWIRRVRQEISTRRNETKRSRQSLSLDDLDMQLTRVDSILANIDQDLIAKAAFQCRSFARALMNFEKQILLLRERGASQETLEAYYEKLHEIYAHLDEPDGMEGISTFITFPSIEHQIRQHENTGKWTSAQSCWELRVQQSPDELQNHLGLLRCLRNLGHYDSLRTHIQGVVVRYPRLEPALVGFKIEGLLMNNDWDNVQGAVSSVQVDIWESAMARLLLAMRSKDDSSFAGALSSARLLFGSEISAAGEWGYRRAYDSVLKLHLVHDIEMIHHAITINNDTASGESKLSSLFQKLNSRLESTLPTFRTREPILSMHRTTFSLNQSSSMLFKHAIGQSWLESSKIARKAGHWQTAYSAVLQAQESKAPFSFVQMVKLSKASGDPLRALYDLEHALKGLKEKRANEAIDLEVNNIDELKRLEAKAKLLRVRWMRDSDRYDTNVVANELSNLARSLRGMESAHFHSGHFQDNCYKALGPMDKKDRGLKMAVFIIRAYASAIKAGNKYTFQTIPRLITLWLDIGEDSQMSQTEQFGTMNSEVHAAVQQIPVYKWLNAFPQIISRVDHKNKRSYDILANLISVVLQEYPRQTLWQFVAVVKSTKAKRERRGRDILDKLKNSSQNSGTRVPALVEQAEQMATELLNLCDMPIKDDNLKTFSLSKYCPALARLAPSEMIIPLQESMTPSLPPTSSSSNTHQPFPSDAPTIAKLFDEVEVMKSLARPRKITIEGSDGQIYMFLGKPKDDLRKDARLMDFNSMINKLLRSNSDSRRRRLHIRTYSVVTLNEECGFIQWVPNTMPIRPILVKYYQARGVDPYSREMGNVFSKIKELNDKDAVELYQQKISAIFPPLFHEWFLDTFPEPTAWLSSRLSYGRTAAVMSMVGFILGLGDRHLENILLDVMSGDAVHVDFNCLFEKGKTLETPERVPFRLTPNIVDALGVTGVEGTFRKCCEITFQLLRDNKDSLMSVLDAFIHDPLVEWEDEKRKLVRERANRSDRNAVKDSVDLRKLAKNALQPIERKLKGMYSKEAKRNDRRDKEITTSNLVQMLIEEATDKRNLAKMYPGWAPWH</sequence>
<evidence type="ECO:0000313" key="17">
    <source>
        <dbReference type="EMBL" id="KLO16306.1"/>
    </source>
</evidence>
<evidence type="ECO:0000256" key="13">
    <source>
        <dbReference type="ARBA" id="ARBA00048679"/>
    </source>
</evidence>
<keyword evidence="6" id="KW-0547">Nucleotide-binding</keyword>
<feature type="domain" description="FATC" evidence="16">
    <location>
        <begin position="1882"/>
        <end position="1914"/>
    </location>
</feature>
<dbReference type="InterPro" id="IPR036940">
    <property type="entry name" value="PI3/4_kinase_cat_sf"/>
</dbReference>
<comment type="subcellular location">
    <subcellularLocation>
        <location evidence="1">Nucleus</location>
    </subcellularLocation>
</comment>
<evidence type="ECO:0000313" key="18">
    <source>
        <dbReference type="Proteomes" id="UP000053477"/>
    </source>
</evidence>
<keyword evidence="10" id="KW-0234">DNA repair</keyword>
<dbReference type="EMBL" id="KQ085917">
    <property type="protein sequence ID" value="KLO16306.1"/>
    <property type="molecule type" value="Genomic_DNA"/>
</dbReference>
<dbReference type="PROSITE" id="PS51190">
    <property type="entry name" value="FATC"/>
    <property type="match status" value="1"/>
</dbReference>
<name>A0A0H2SGS6_9AGAM</name>
<dbReference type="Pfam" id="PF00454">
    <property type="entry name" value="PI3_PI4_kinase"/>
    <property type="match status" value="1"/>
</dbReference>
<dbReference type="Gene3D" id="3.30.1010.10">
    <property type="entry name" value="Phosphatidylinositol 3-kinase Catalytic Subunit, Chain A, domain 4"/>
    <property type="match status" value="1"/>
</dbReference>
<feature type="domain" description="PI3K/PI4K catalytic" evidence="14">
    <location>
        <begin position="1555"/>
        <end position="1867"/>
    </location>
</feature>
<evidence type="ECO:0000259" key="14">
    <source>
        <dbReference type="PROSITE" id="PS50290"/>
    </source>
</evidence>
<accession>A0A0H2SGS6</accession>
<keyword evidence="4" id="KW-0723">Serine/threonine-protein kinase</keyword>
<evidence type="ECO:0000256" key="3">
    <source>
        <dbReference type="ARBA" id="ARBA00012513"/>
    </source>
</evidence>
<evidence type="ECO:0000256" key="9">
    <source>
        <dbReference type="ARBA" id="ARBA00022840"/>
    </source>
</evidence>
<comment type="similarity">
    <text evidence="2">Belongs to the PI3/PI4-kinase family. ATM subfamily.</text>
</comment>
<dbReference type="GO" id="GO:0005524">
    <property type="term" value="F:ATP binding"/>
    <property type="evidence" value="ECO:0007669"/>
    <property type="project" value="UniProtKB-KW"/>
</dbReference>
<protein>
    <recommendedName>
        <fullName evidence="3">non-specific serine/threonine protein kinase</fullName>
        <ecNumber evidence="3">2.7.11.1</ecNumber>
    </recommendedName>
</protein>
<evidence type="ECO:0000256" key="1">
    <source>
        <dbReference type="ARBA" id="ARBA00004123"/>
    </source>
</evidence>
<dbReference type="EC" id="2.7.11.1" evidence="3"/>
<reference evidence="17 18" key="1">
    <citation type="submission" date="2015-04" db="EMBL/GenBank/DDBJ databases">
        <title>Complete genome sequence of Schizopora paradoxa KUC8140, a cosmopolitan wood degrader in East Asia.</title>
        <authorList>
            <consortium name="DOE Joint Genome Institute"/>
            <person name="Min B."/>
            <person name="Park H."/>
            <person name="Jang Y."/>
            <person name="Kim J.-J."/>
            <person name="Kim K.H."/>
            <person name="Pangilinan J."/>
            <person name="Lipzen A."/>
            <person name="Riley R."/>
            <person name="Grigoriev I.V."/>
            <person name="Spatafora J.W."/>
            <person name="Choi I.-G."/>
        </authorList>
    </citation>
    <scope>NUCLEOTIDE SEQUENCE [LARGE SCALE GENOMIC DNA]</scope>
    <source>
        <strain evidence="17 18">KUC8140</strain>
    </source>
</reference>
<dbReference type="Pfam" id="PF08064">
    <property type="entry name" value="UME"/>
    <property type="match status" value="1"/>
</dbReference>
<dbReference type="PROSITE" id="PS00916">
    <property type="entry name" value="PI3_4_KINASE_2"/>
    <property type="match status" value="1"/>
</dbReference>
<keyword evidence="7" id="KW-0227">DNA damage</keyword>
<dbReference type="SMART" id="SM00802">
    <property type="entry name" value="UME"/>
    <property type="match status" value="1"/>
</dbReference>
<dbReference type="InterPro" id="IPR000403">
    <property type="entry name" value="PI3/4_kinase_cat_dom"/>
</dbReference>
<dbReference type="PANTHER" id="PTHR11139">
    <property type="entry name" value="ATAXIA TELANGIECTASIA MUTATED ATM -RELATED"/>
    <property type="match status" value="1"/>
</dbReference>
<feature type="domain" description="FAT" evidence="15">
    <location>
        <begin position="895"/>
        <end position="1446"/>
    </location>
</feature>
<dbReference type="OrthoDB" id="381190at2759"/>
<dbReference type="InterPro" id="IPR014009">
    <property type="entry name" value="PIK_FAT"/>
</dbReference>
<dbReference type="InterPro" id="IPR057564">
    <property type="entry name" value="HEAT_ATR"/>
</dbReference>
<dbReference type="Pfam" id="PF25030">
    <property type="entry name" value="M-HEAT_ATR"/>
    <property type="match status" value="1"/>
</dbReference>
<dbReference type="SMART" id="SM00146">
    <property type="entry name" value="PI3Kc"/>
    <property type="match status" value="1"/>
</dbReference>
<dbReference type="Pfam" id="PF02259">
    <property type="entry name" value="FAT"/>
    <property type="match status" value="1"/>
</dbReference>
<evidence type="ECO:0000256" key="6">
    <source>
        <dbReference type="ARBA" id="ARBA00022741"/>
    </source>
</evidence>
<comment type="catalytic activity">
    <reaction evidence="13">
        <text>L-seryl-[protein] + ATP = O-phospho-L-seryl-[protein] + ADP + H(+)</text>
        <dbReference type="Rhea" id="RHEA:17989"/>
        <dbReference type="Rhea" id="RHEA-COMP:9863"/>
        <dbReference type="Rhea" id="RHEA-COMP:11604"/>
        <dbReference type="ChEBI" id="CHEBI:15378"/>
        <dbReference type="ChEBI" id="CHEBI:29999"/>
        <dbReference type="ChEBI" id="CHEBI:30616"/>
        <dbReference type="ChEBI" id="CHEBI:83421"/>
        <dbReference type="ChEBI" id="CHEBI:456216"/>
        <dbReference type="EC" id="2.7.11.1"/>
    </reaction>
</comment>
<dbReference type="GO" id="GO:0000723">
    <property type="term" value="P:telomere maintenance"/>
    <property type="evidence" value="ECO:0007669"/>
    <property type="project" value="TreeGrafter"/>
</dbReference>
<dbReference type="InterPro" id="IPR016024">
    <property type="entry name" value="ARM-type_fold"/>
</dbReference>
<dbReference type="InterPro" id="IPR018936">
    <property type="entry name" value="PI3/4_kinase_CS"/>
</dbReference>
<dbReference type="SUPFAM" id="SSF56112">
    <property type="entry name" value="Protein kinase-like (PK-like)"/>
    <property type="match status" value="1"/>
</dbReference>
<dbReference type="PROSITE" id="PS50290">
    <property type="entry name" value="PI3_4_KINASE_3"/>
    <property type="match status" value="1"/>
</dbReference>
<comment type="catalytic activity">
    <reaction evidence="12">
        <text>L-threonyl-[protein] + ATP = O-phospho-L-threonyl-[protein] + ADP + H(+)</text>
        <dbReference type="Rhea" id="RHEA:46608"/>
        <dbReference type="Rhea" id="RHEA-COMP:11060"/>
        <dbReference type="Rhea" id="RHEA-COMP:11605"/>
        <dbReference type="ChEBI" id="CHEBI:15378"/>
        <dbReference type="ChEBI" id="CHEBI:30013"/>
        <dbReference type="ChEBI" id="CHEBI:30616"/>
        <dbReference type="ChEBI" id="CHEBI:61977"/>
        <dbReference type="ChEBI" id="CHEBI:456216"/>
        <dbReference type="EC" id="2.7.11.1"/>
    </reaction>
</comment>
<evidence type="ECO:0000256" key="5">
    <source>
        <dbReference type="ARBA" id="ARBA00022679"/>
    </source>
</evidence>
<dbReference type="CDD" id="cd00892">
    <property type="entry name" value="PIKKc_ATR"/>
    <property type="match status" value="1"/>
</dbReference>
<evidence type="ECO:0000259" key="15">
    <source>
        <dbReference type="PROSITE" id="PS51189"/>
    </source>
</evidence>
<dbReference type="PROSITE" id="PS51189">
    <property type="entry name" value="FAT"/>
    <property type="match status" value="1"/>
</dbReference>
<dbReference type="SMART" id="SM01343">
    <property type="entry name" value="FATC"/>
    <property type="match status" value="1"/>
</dbReference>
<evidence type="ECO:0000256" key="2">
    <source>
        <dbReference type="ARBA" id="ARBA00010769"/>
    </source>
</evidence>
<proteinExistence type="inferred from homology"/>
<keyword evidence="8" id="KW-0418">Kinase</keyword>
<dbReference type="InterPro" id="IPR011989">
    <property type="entry name" value="ARM-like"/>
</dbReference>
<evidence type="ECO:0000256" key="8">
    <source>
        <dbReference type="ARBA" id="ARBA00022777"/>
    </source>
</evidence>
<dbReference type="InterPro" id="IPR003151">
    <property type="entry name" value="PIK-rel_kinase_FAT"/>
</dbReference>
<dbReference type="Proteomes" id="UP000053477">
    <property type="component" value="Unassembled WGS sequence"/>
</dbReference>
<dbReference type="InterPro" id="IPR050517">
    <property type="entry name" value="DDR_Repair_Kinase"/>
</dbReference>
<gene>
    <name evidence="17" type="ORF">SCHPADRAFT_914077</name>
</gene>
<dbReference type="FunCoup" id="A0A0H2SGS6">
    <property type="interactions" value="569"/>
</dbReference>
<dbReference type="STRING" id="27342.A0A0H2SGS6"/>
<evidence type="ECO:0000259" key="16">
    <source>
        <dbReference type="PROSITE" id="PS51190"/>
    </source>
</evidence>
<dbReference type="Pfam" id="PF02260">
    <property type="entry name" value="FATC"/>
    <property type="match status" value="1"/>
</dbReference>
<evidence type="ECO:0000256" key="12">
    <source>
        <dbReference type="ARBA" id="ARBA00047899"/>
    </source>
</evidence>